<evidence type="ECO:0000313" key="2">
    <source>
        <dbReference type="EMBL" id="SNT41130.1"/>
    </source>
</evidence>
<reference evidence="2 3" key="1">
    <citation type="submission" date="2017-06" db="EMBL/GenBank/DDBJ databases">
        <authorList>
            <person name="Kim H.J."/>
            <person name="Triplett B.A."/>
        </authorList>
    </citation>
    <scope>NUCLEOTIDE SEQUENCE [LARGE SCALE GENOMIC DNA]</scope>
    <source>
        <strain evidence="2 3">DSM 18704</strain>
    </source>
</reference>
<dbReference type="OrthoDB" id="128764at2"/>
<dbReference type="Proteomes" id="UP000198356">
    <property type="component" value="Unassembled WGS sequence"/>
</dbReference>
<sequence>MILRRCLSASILALALAVSGCAANPSSSTLNLPGDTLSLYLDGAIVPVVPGGAPSTVVCSSLRSTGSTAPITLSVTGVPAGMTATFTQPPANGNFGTLLLTAVNTAAPGTFPLTVTATDGTATSTAKLTATIIPTDAITLAAATPAITVRQDGTPGSTAVTVSRSVGYTNPITITATGMPTGLTPTYTQPAAGTTGTVTFTTASTPAAPGTYNITLTASDGAATATTTVAVTVGVVLTVANANDTTLGISGQLREFMSTGFQPSTYNNGFFKSFASTTDLAALNPLHIRLQPVFGAIPWVANSLPAAASDWSFTGLDQTVQPVLAVGDKSPIFQIAKAPLFLDDASGHFIDNPTNLALLTTYAQNLVRYYNTGGFNVGSTHFQSASSQHITWWAIFNEPNLNNLTATQYIQLYNTLVPAMLAVDPTLKFVGLELSDYVSSTGVGQAASFLPQMVLPANAGGINAPMNAIATHFYGTCVQSATDASLFTGAAKLVSEVKYIEAQLATRSDLAGTPVWVTENNVNSDYALTTGFSSCTPTIQYVLDPRGTSTFFTAYRPLLFSQLGKAGAQSLYHFLYEGSQAYGEVNSGSAAKTLAYWTDYWLAHTFPWDGVSAGALLYKTSTTEATPTVDILAVHNLDNSVSLMVTNYAAASTADDNGAGNTRTVFVNLTALGTFSSATEVDLNGATSPTAGPTAATITPGSTLSLTFNGYGSSMFLLKP</sequence>
<dbReference type="InterPro" id="IPR013783">
    <property type="entry name" value="Ig-like_fold"/>
</dbReference>
<dbReference type="Gene3D" id="3.20.20.80">
    <property type="entry name" value="Glycosidases"/>
    <property type="match status" value="1"/>
</dbReference>
<keyword evidence="1" id="KW-0732">Signal</keyword>
<dbReference type="PROSITE" id="PS51257">
    <property type="entry name" value="PROKAR_LIPOPROTEIN"/>
    <property type="match status" value="1"/>
</dbReference>
<dbReference type="AlphaFoldDB" id="A0A239MF77"/>
<dbReference type="SUPFAM" id="SSF51445">
    <property type="entry name" value="(Trans)glycosidases"/>
    <property type="match status" value="1"/>
</dbReference>
<proteinExistence type="predicted"/>
<accession>A0A239MF77</accession>
<organism evidence="2 3">
    <name type="scientific">Granulicella rosea</name>
    <dbReference type="NCBI Taxonomy" id="474952"/>
    <lineage>
        <taxon>Bacteria</taxon>
        <taxon>Pseudomonadati</taxon>
        <taxon>Acidobacteriota</taxon>
        <taxon>Terriglobia</taxon>
        <taxon>Terriglobales</taxon>
        <taxon>Acidobacteriaceae</taxon>
        <taxon>Granulicella</taxon>
    </lineage>
</organism>
<dbReference type="InterPro" id="IPR017853">
    <property type="entry name" value="GH"/>
</dbReference>
<feature type="signal peptide" evidence="1">
    <location>
        <begin position="1"/>
        <end position="22"/>
    </location>
</feature>
<feature type="chain" id="PRO_5013031853" evidence="1">
    <location>
        <begin position="23"/>
        <end position="720"/>
    </location>
</feature>
<evidence type="ECO:0000256" key="1">
    <source>
        <dbReference type="SAM" id="SignalP"/>
    </source>
</evidence>
<dbReference type="Gene3D" id="2.60.40.10">
    <property type="entry name" value="Immunoglobulins"/>
    <property type="match status" value="1"/>
</dbReference>
<dbReference type="RefSeq" id="WP_089410291.1">
    <property type="nucleotide sequence ID" value="NZ_FZOU01000012.1"/>
</dbReference>
<protein>
    <submittedName>
        <fullName evidence="2">Uncharacterized protein</fullName>
    </submittedName>
</protein>
<evidence type="ECO:0000313" key="3">
    <source>
        <dbReference type="Proteomes" id="UP000198356"/>
    </source>
</evidence>
<dbReference type="EMBL" id="FZOU01000012">
    <property type="protein sequence ID" value="SNT41130.1"/>
    <property type="molecule type" value="Genomic_DNA"/>
</dbReference>
<keyword evidence="3" id="KW-1185">Reference proteome</keyword>
<gene>
    <name evidence="2" type="ORF">SAMN05421770_1128</name>
</gene>
<name>A0A239MF77_9BACT</name>